<evidence type="ECO:0000313" key="3">
    <source>
        <dbReference type="Proteomes" id="UP000518878"/>
    </source>
</evidence>
<keyword evidence="1" id="KW-0472">Membrane</keyword>
<proteinExistence type="predicted"/>
<dbReference type="Proteomes" id="UP000518878">
    <property type="component" value="Unassembled WGS sequence"/>
</dbReference>
<keyword evidence="1" id="KW-0812">Transmembrane</keyword>
<dbReference type="RefSeq" id="WP_166698079.1">
    <property type="nucleotide sequence ID" value="NZ_JAAQTL010000001.1"/>
</dbReference>
<feature type="transmembrane region" description="Helical" evidence="1">
    <location>
        <begin position="42"/>
        <end position="60"/>
    </location>
</feature>
<organism evidence="2 3">
    <name type="scientific">Luteibacter yeojuensis</name>
    <dbReference type="NCBI Taxonomy" id="345309"/>
    <lineage>
        <taxon>Bacteria</taxon>
        <taxon>Pseudomonadati</taxon>
        <taxon>Pseudomonadota</taxon>
        <taxon>Gammaproteobacteria</taxon>
        <taxon>Lysobacterales</taxon>
        <taxon>Rhodanobacteraceae</taxon>
        <taxon>Luteibacter</taxon>
    </lineage>
</organism>
<gene>
    <name evidence="2" type="ORF">HBF32_02650</name>
</gene>
<sequence length="78" mass="8420">MAQTRIGSLAEAAANIAVGFAINWTANMVVLPAFGFHVTGAQAFHIGLVFTAISLVRSYVLRRWFNGLRFGHSAEVAK</sequence>
<feature type="transmembrane region" description="Helical" evidence="1">
    <location>
        <begin position="12"/>
        <end position="36"/>
    </location>
</feature>
<dbReference type="EMBL" id="JAAQTL010000001">
    <property type="protein sequence ID" value="NID14361.1"/>
    <property type="molecule type" value="Genomic_DNA"/>
</dbReference>
<keyword evidence="1" id="KW-1133">Transmembrane helix</keyword>
<protein>
    <submittedName>
        <fullName evidence="2">Uncharacterized protein</fullName>
    </submittedName>
</protein>
<dbReference type="AlphaFoldDB" id="A0A7X5QS21"/>
<dbReference type="InterPro" id="IPR055644">
    <property type="entry name" value="DUF7220"/>
</dbReference>
<evidence type="ECO:0000256" key="1">
    <source>
        <dbReference type="SAM" id="Phobius"/>
    </source>
</evidence>
<evidence type="ECO:0000313" key="2">
    <source>
        <dbReference type="EMBL" id="NID14361.1"/>
    </source>
</evidence>
<dbReference type="Pfam" id="PF23858">
    <property type="entry name" value="DUF7220"/>
    <property type="match status" value="1"/>
</dbReference>
<comment type="caution">
    <text evidence="2">The sequence shown here is derived from an EMBL/GenBank/DDBJ whole genome shotgun (WGS) entry which is preliminary data.</text>
</comment>
<reference evidence="2 3" key="1">
    <citation type="journal article" date="2006" name="Int. J. Syst. Evol. Microbiol.">
        <title>Dyella yeojuensis sp. nov., isolated from greenhouse soil in Korea.</title>
        <authorList>
            <person name="Kim B.Y."/>
            <person name="Weon H.Y."/>
            <person name="Lee K.H."/>
            <person name="Seok S.J."/>
            <person name="Kwon S.W."/>
            <person name="Go S.J."/>
            <person name="Stackebrandt E."/>
        </authorList>
    </citation>
    <scope>NUCLEOTIDE SEQUENCE [LARGE SCALE GENOMIC DNA]</scope>
    <source>
        <strain evidence="2 3">DSM 17673</strain>
    </source>
</reference>
<keyword evidence="3" id="KW-1185">Reference proteome</keyword>
<name>A0A7X5QS21_9GAMM</name>
<accession>A0A7X5QS21</accession>